<dbReference type="RefSeq" id="XP_067485968.1">
    <property type="nucleotide sequence ID" value="XM_067638039.1"/>
</dbReference>
<dbReference type="OrthoDB" id="5330436at2759"/>
<accession>A0A436ZNF5</accession>
<dbReference type="AlphaFoldDB" id="A0A436ZNF5"/>
<dbReference type="VEuPathDB" id="FungiDB:DFL_008321"/>
<dbReference type="GeneID" id="93590632"/>
<gene>
    <name evidence="2" type="ORF">DFL_008321</name>
</gene>
<feature type="region of interest" description="Disordered" evidence="1">
    <location>
        <begin position="89"/>
        <end position="116"/>
    </location>
</feature>
<keyword evidence="3" id="KW-1185">Reference proteome</keyword>
<dbReference type="Proteomes" id="UP000283090">
    <property type="component" value="Unassembled WGS sequence"/>
</dbReference>
<evidence type="ECO:0000313" key="2">
    <source>
        <dbReference type="EMBL" id="RVD80424.1"/>
    </source>
</evidence>
<evidence type="ECO:0000313" key="3">
    <source>
        <dbReference type="Proteomes" id="UP000283090"/>
    </source>
</evidence>
<name>A0A436ZNF5_ARTFL</name>
<reference evidence="2 3" key="1">
    <citation type="submission" date="2019-01" db="EMBL/GenBank/DDBJ databases">
        <title>Intercellular communication is required for trap formation in the nematode-trapping fungus Duddingtonia flagrans.</title>
        <authorList>
            <person name="Youssar L."/>
            <person name="Wernet V."/>
            <person name="Hensel N."/>
            <person name="Hildebrandt H.-G."/>
            <person name="Fischer R."/>
        </authorList>
    </citation>
    <scope>NUCLEOTIDE SEQUENCE [LARGE SCALE GENOMIC DNA]</scope>
    <source>
        <strain evidence="2 3">CBS H-5679</strain>
    </source>
</reference>
<sequence>MTRYEQSLQEYISNLLAVGDTRDQAIAEGRRRAPPAPKPKTQESNELLAYVQDLVGTYVEPDAQQNDLERVGLQVGDQRTIHQLQKLEELMGPLDDVSESEDSSTNSEEQGISSSE</sequence>
<evidence type="ECO:0000256" key="1">
    <source>
        <dbReference type="SAM" id="MobiDB-lite"/>
    </source>
</evidence>
<feature type="region of interest" description="Disordered" evidence="1">
    <location>
        <begin position="23"/>
        <end position="45"/>
    </location>
</feature>
<protein>
    <submittedName>
        <fullName evidence="2">Uncharacterized protein</fullName>
    </submittedName>
</protein>
<proteinExistence type="predicted"/>
<organism evidence="2 3">
    <name type="scientific">Arthrobotrys flagrans</name>
    <name type="common">Nematode-trapping fungus</name>
    <name type="synonym">Trichothecium flagrans</name>
    <dbReference type="NCBI Taxonomy" id="97331"/>
    <lineage>
        <taxon>Eukaryota</taxon>
        <taxon>Fungi</taxon>
        <taxon>Dikarya</taxon>
        <taxon>Ascomycota</taxon>
        <taxon>Pezizomycotina</taxon>
        <taxon>Orbiliomycetes</taxon>
        <taxon>Orbiliales</taxon>
        <taxon>Orbiliaceae</taxon>
        <taxon>Arthrobotrys</taxon>
    </lineage>
</organism>
<dbReference type="EMBL" id="SAEB01000012">
    <property type="protein sequence ID" value="RVD80424.1"/>
    <property type="molecule type" value="Genomic_DNA"/>
</dbReference>
<comment type="caution">
    <text evidence="2">The sequence shown here is derived from an EMBL/GenBank/DDBJ whole genome shotgun (WGS) entry which is preliminary data.</text>
</comment>